<dbReference type="SUPFAM" id="SSF81901">
    <property type="entry name" value="HCP-like"/>
    <property type="match status" value="1"/>
</dbReference>
<dbReference type="InterPro" id="IPR006597">
    <property type="entry name" value="Sel1-like"/>
</dbReference>
<evidence type="ECO:0000313" key="2">
    <source>
        <dbReference type="Proteomes" id="UP000198157"/>
    </source>
</evidence>
<dbReference type="EMBL" id="NIVS01000058">
    <property type="protein sequence ID" value="OWQ49633.1"/>
    <property type="molecule type" value="Genomic_DNA"/>
</dbReference>
<dbReference type="InterPro" id="IPR011990">
    <property type="entry name" value="TPR-like_helical_dom_sf"/>
</dbReference>
<reference evidence="1 2" key="1">
    <citation type="submission" date="2017-06" db="EMBL/GenBank/DDBJ databases">
        <authorList>
            <person name="Kim H.J."/>
            <person name="Triplett B.A."/>
        </authorList>
    </citation>
    <scope>NUCLEOTIDE SEQUENCE [LARGE SCALE GENOMIC DNA]</scope>
    <source>
        <strain evidence="1 2">13146</strain>
    </source>
</reference>
<dbReference type="Proteomes" id="UP000198157">
    <property type="component" value="Unassembled WGS sequence"/>
</dbReference>
<evidence type="ECO:0008006" key="3">
    <source>
        <dbReference type="Google" id="ProtNLM"/>
    </source>
</evidence>
<name>A0A246HHN5_STEMA</name>
<dbReference type="Gene3D" id="1.25.40.10">
    <property type="entry name" value="Tetratricopeptide repeat domain"/>
    <property type="match status" value="1"/>
</dbReference>
<sequence length="230" mass="25899">MLMTGLTALPAWAEPPAFTDPRGQEIVHTSAFLASHPDLRYRKLAQEAVADGRLEAARTYFRYGARYADKLSQAALAEMWWEGRGGEQDRALAYAWMDLAAERGTDFLLAVRERYWAALDPAEQHRALQEGAALYSEYGDPAAQPRLERELRSGLRQITGSRTGRAGARMEMEVRIAGNVRGRVDPDVFYRDEFWRPTAYWQRQARELEHAGRSEGTIAVGLPVTVPTTD</sequence>
<accession>A0A246HHN5</accession>
<proteinExistence type="predicted"/>
<organism evidence="1 2">
    <name type="scientific">Stenotrophomonas maltophilia</name>
    <name type="common">Pseudomonas maltophilia</name>
    <name type="synonym">Xanthomonas maltophilia</name>
    <dbReference type="NCBI Taxonomy" id="40324"/>
    <lineage>
        <taxon>Bacteria</taxon>
        <taxon>Pseudomonadati</taxon>
        <taxon>Pseudomonadota</taxon>
        <taxon>Gammaproteobacteria</taxon>
        <taxon>Lysobacterales</taxon>
        <taxon>Lysobacteraceae</taxon>
        <taxon>Stenotrophomonas</taxon>
        <taxon>Stenotrophomonas maltophilia group</taxon>
    </lineage>
</organism>
<dbReference type="SMART" id="SM00671">
    <property type="entry name" value="SEL1"/>
    <property type="match status" value="1"/>
</dbReference>
<dbReference type="OrthoDB" id="7063913at2"/>
<gene>
    <name evidence="1" type="ORF">CEE60_19490</name>
</gene>
<evidence type="ECO:0000313" key="1">
    <source>
        <dbReference type="EMBL" id="OWQ49633.1"/>
    </source>
</evidence>
<protein>
    <recommendedName>
        <fullName evidence="3">Sel1 repeat family protein</fullName>
    </recommendedName>
</protein>
<comment type="caution">
    <text evidence="1">The sequence shown here is derived from an EMBL/GenBank/DDBJ whole genome shotgun (WGS) entry which is preliminary data.</text>
</comment>
<dbReference type="AlphaFoldDB" id="A0A246HHN5"/>